<dbReference type="Proteomes" id="UP000326202">
    <property type="component" value="Chromosome"/>
</dbReference>
<dbReference type="Pfam" id="PF13561">
    <property type="entry name" value="adh_short_C2"/>
    <property type="match status" value="1"/>
</dbReference>
<evidence type="ECO:0000313" key="4">
    <source>
        <dbReference type="Proteomes" id="UP000326202"/>
    </source>
</evidence>
<dbReference type="PANTHER" id="PTHR42879:SF2">
    <property type="entry name" value="3-OXOACYL-[ACYL-CARRIER-PROTEIN] REDUCTASE FABG"/>
    <property type="match status" value="1"/>
</dbReference>
<dbReference type="FunFam" id="3.40.50.720:FF:000173">
    <property type="entry name" value="3-oxoacyl-[acyl-carrier protein] reductase"/>
    <property type="match status" value="1"/>
</dbReference>
<dbReference type="Gene3D" id="3.40.50.720">
    <property type="entry name" value="NAD(P)-binding Rossmann-like Domain"/>
    <property type="match status" value="1"/>
</dbReference>
<dbReference type="RefSeq" id="WP_151176560.1">
    <property type="nucleotide sequence ID" value="NZ_CP042906.1"/>
</dbReference>
<proteinExistence type="inferred from homology"/>
<organism evidence="3 4">
    <name type="scientific">Hypericibacter terrae</name>
    <dbReference type="NCBI Taxonomy" id="2602015"/>
    <lineage>
        <taxon>Bacteria</taxon>
        <taxon>Pseudomonadati</taxon>
        <taxon>Pseudomonadota</taxon>
        <taxon>Alphaproteobacteria</taxon>
        <taxon>Rhodospirillales</taxon>
        <taxon>Dongiaceae</taxon>
        <taxon>Hypericibacter</taxon>
    </lineage>
</organism>
<dbReference type="PRINTS" id="PR00081">
    <property type="entry name" value="GDHRDH"/>
</dbReference>
<dbReference type="KEGG" id="htq:FRZ44_14620"/>
<dbReference type="PRINTS" id="PR00080">
    <property type="entry name" value="SDRFAMILY"/>
</dbReference>
<dbReference type="InterPro" id="IPR036291">
    <property type="entry name" value="NAD(P)-bd_dom_sf"/>
</dbReference>
<dbReference type="InterPro" id="IPR050259">
    <property type="entry name" value="SDR"/>
</dbReference>
<dbReference type="NCBIfam" id="NF009466">
    <property type="entry name" value="PRK12826.1-2"/>
    <property type="match status" value="1"/>
</dbReference>
<reference evidence="3 4" key="1">
    <citation type="submission" date="2019-08" db="EMBL/GenBank/DDBJ databases">
        <title>Hyperibacter terrae gen. nov., sp. nov. and Hyperibacter viscosus sp. nov., two new members in the family Rhodospirillaceae isolated from the rhizosphere of Hypericum perforatum.</title>
        <authorList>
            <person name="Noviana Z."/>
        </authorList>
    </citation>
    <scope>NUCLEOTIDE SEQUENCE [LARGE SCALE GENOMIC DNA]</scope>
    <source>
        <strain evidence="3 4">R5913</strain>
    </source>
</reference>
<dbReference type="EMBL" id="CP042906">
    <property type="protein sequence ID" value="QEX16170.1"/>
    <property type="molecule type" value="Genomic_DNA"/>
</dbReference>
<protein>
    <submittedName>
        <fullName evidence="3">Beta-ketoacyl-ACP reductase</fullName>
    </submittedName>
</protein>
<dbReference type="SUPFAM" id="SSF51735">
    <property type="entry name" value="NAD(P)-binding Rossmann-fold domains"/>
    <property type="match status" value="1"/>
</dbReference>
<dbReference type="InterPro" id="IPR002347">
    <property type="entry name" value="SDR_fam"/>
</dbReference>
<dbReference type="AlphaFoldDB" id="A0A5J6MIQ0"/>
<accession>A0A5J6MIQ0</accession>
<dbReference type="OrthoDB" id="9804774at2"/>
<dbReference type="PANTHER" id="PTHR42879">
    <property type="entry name" value="3-OXOACYL-(ACYL-CARRIER-PROTEIN) REDUCTASE"/>
    <property type="match status" value="1"/>
</dbReference>
<sequence length="253" mass="26354">MRKLEGRSAIVTGSSRGIGRAIALRFAADGAKVCVNCVSTVDKAEAVAAEIRQAGGEAIVVPADVSKRTEAEKLVAATAKAFGKVDILVSNAGIVIDRPFVESTDEDWTRAIESNLHGFFNVARAVLPQMIDRKHGRLIATGSCITEIADFGGNKYSVCAASKGGITAMMRPIAAEVARHGVTVNAVSPGYIATEMLGEIDAAGLEAALTLVPMRRYGKPEEIAAAMAFLASEDAAYITGQVIRVNGGMSMGG</sequence>
<name>A0A5J6MIQ0_9PROT</name>
<keyword evidence="4" id="KW-1185">Reference proteome</keyword>
<evidence type="ECO:0000256" key="1">
    <source>
        <dbReference type="ARBA" id="ARBA00006484"/>
    </source>
</evidence>
<evidence type="ECO:0000313" key="3">
    <source>
        <dbReference type="EMBL" id="QEX16170.1"/>
    </source>
</evidence>
<gene>
    <name evidence="3" type="primary">fabG</name>
    <name evidence="3" type="ORF">FRZ44_14620</name>
</gene>
<evidence type="ECO:0000256" key="2">
    <source>
        <dbReference type="ARBA" id="ARBA00023002"/>
    </source>
</evidence>
<comment type="similarity">
    <text evidence="1">Belongs to the short-chain dehydrogenases/reductases (SDR) family.</text>
</comment>
<keyword evidence="2" id="KW-0560">Oxidoreductase</keyword>
<dbReference type="GO" id="GO:0016491">
    <property type="term" value="F:oxidoreductase activity"/>
    <property type="evidence" value="ECO:0007669"/>
    <property type="project" value="UniProtKB-KW"/>
</dbReference>